<dbReference type="Proteomes" id="UP000823926">
    <property type="component" value="Unassembled WGS sequence"/>
</dbReference>
<organism evidence="2 3">
    <name type="scientific">Candidatus Rikenella faecigallinarum</name>
    <dbReference type="NCBI Taxonomy" id="2838745"/>
    <lineage>
        <taxon>Bacteria</taxon>
        <taxon>Pseudomonadati</taxon>
        <taxon>Bacteroidota</taxon>
        <taxon>Bacteroidia</taxon>
        <taxon>Bacteroidales</taxon>
        <taxon>Rikenellaceae</taxon>
        <taxon>Rikenella</taxon>
    </lineage>
</organism>
<dbReference type="GO" id="GO:0016787">
    <property type="term" value="F:hydrolase activity"/>
    <property type="evidence" value="ECO:0007669"/>
    <property type="project" value="UniProtKB-KW"/>
</dbReference>
<reference evidence="2" key="2">
    <citation type="submission" date="2021-04" db="EMBL/GenBank/DDBJ databases">
        <authorList>
            <person name="Gilroy R."/>
        </authorList>
    </citation>
    <scope>NUCLEOTIDE SEQUENCE</scope>
    <source>
        <strain evidence="2">ChiBcec15-1070</strain>
    </source>
</reference>
<dbReference type="AlphaFoldDB" id="A0A9D1TWW8"/>
<reference evidence="2" key="1">
    <citation type="journal article" date="2021" name="PeerJ">
        <title>Extensive microbial diversity within the chicken gut microbiome revealed by metagenomics and culture.</title>
        <authorList>
            <person name="Gilroy R."/>
            <person name="Ravi A."/>
            <person name="Getino M."/>
            <person name="Pursley I."/>
            <person name="Horton D.L."/>
            <person name="Alikhan N.F."/>
            <person name="Baker D."/>
            <person name="Gharbi K."/>
            <person name="Hall N."/>
            <person name="Watson M."/>
            <person name="Adriaenssens E.M."/>
            <person name="Foster-Nyarko E."/>
            <person name="Jarju S."/>
            <person name="Secka A."/>
            <person name="Antonio M."/>
            <person name="Oren A."/>
            <person name="Chaudhuri R.R."/>
            <person name="La Ragione R."/>
            <person name="Hildebrand F."/>
            <person name="Pallen M.J."/>
        </authorList>
    </citation>
    <scope>NUCLEOTIDE SEQUENCE</scope>
    <source>
        <strain evidence="2">ChiBcec15-1070</strain>
    </source>
</reference>
<dbReference type="EMBL" id="DXHL01000002">
    <property type="protein sequence ID" value="HIW09873.1"/>
    <property type="molecule type" value="Genomic_DNA"/>
</dbReference>
<protein>
    <submittedName>
        <fullName evidence="2">Fumarylacetoacetate hydrolase family protein</fullName>
    </submittedName>
</protein>
<dbReference type="SUPFAM" id="SSF56529">
    <property type="entry name" value="FAH"/>
    <property type="match status" value="1"/>
</dbReference>
<gene>
    <name evidence="2" type="ORF">H9888_00070</name>
</gene>
<comment type="caution">
    <text evidence="2">The sequence shown here is derived from an EMBL/GenBank/DDBJ whole genome shotgun (WGS) entry which is preliminary data.</text>
</comment>
<sequence>IIAYVSRFVTLRIGDLIFTGTPVGVGQVHIGDRLTAELEGRTLLDFDIK</sequence>
<keyword evidence="2" id="KW-0378">Hydrolase</keyword>
<accession>A0A9D1TWW8</accession>
<name>A0A9D1TWW8_9BACT</name>
<feature type="non-terminal residue" evidence="2">
    <location>
        <position position="1"/>
    </location>
</feature>
<proteinExistence type="predicted"/>
<evidence type="ECO:0000313" key="2">
    <source>
        <dbReference type="EMBL" id="HIW09873.1"/>
    </source>
</evidence>
<evidence type="ECO:0000259" key="1">
    <source>
        <dbReference type="Pfam" id="PF01557"/>
    </source>
</evidence>
<feature type="domain" description="Fumarylacetoacetase-like C-terminal" evidence="1">
    <location>
        <begin position="1"/>
        <end position="41"/>
    </location>
</feature>
<dbReference type="InterPro" id="IPR036663">
    <property type="entry name" value="Fumarylacetoacetase_C_sf"/>
</dbReference>
<dbReference type="InterPro" id="IPR011234">
    <property type="entry name" value="Fumarylacetoacetase-like_C"/>
</dbReference>
<dbReference type="Pfam" id="PF01557">
    <property type="entry name" value="FAA_hydrolase"/>
    <property type="match status" value="1"/>
</dbReference>
<evidence type="ECO:0000313" key="3">
    <source>
        <dbReference type="Proteomes" id="UP000823926"/>
    </source>
</evidence>
<dbReference type="Gene3D" id="3.90.850.10">
    <property type="entry name" value="Fumarylacetoacetase-like, C-terminal domain"/>
    <property type="match status" value="1"/>
</dbReference>